<dbReference type="Gramene" id="QL05p024162:mrna">
    <property type="protein sequence ID" value="QL05p024162:mrna"/>
    <property type="gene ID" value="QL05p024162"/>
</dbReference>
<dbReference type="CDD" id="cd13932">
    <property type="entry name" value="HN_RTEL1"/>
    <property type="match status" value="1"/>
</dbReference>
<dbReference type="InterPro" id="IPR036600">
    <property type="entry name" value="PAH_sf"/>
</dbReference>
<dbReference type="Proteomes" id="UP000594261">
    <property type="component" value="Chromosome 5"/>
</dbReference>
<dbReference type="InterPro" id="IPR003822">
    <property type="entry name" value="PAH"/>
</dbReference>
<keyword evidence="2 3" id="KW-0539">Nucleus</keyword>
<dbReference type="PROSITE" id="PS51477">
    <property type="entry name" value="PAH"/>
    <property type="match status" value="1"/>
</dbReference>
<accession>A0A7N2R4J4</accession>
<evidence type="ECO:0000313" key="5">
    <source>
        <dbReference type="Proteomes" id="UP000594261"/>
    </source>
</evidence>
<name>A0A7N2R4J4_QUELO</name>
<dbReference type="EMBL" id="LRBV02000005">
    <property type="status" value="NOT_ANNOTATED_CDS"/>
    <property type="molecule type" value="Genomic_DNA"/>
</dbReference>
<dbReference type="Gene3D" id="1.20.1160.20">
    <property type="match status" value="1"/>
</dbReference>
<evidence type="ECO:0000256" key="2">
    <source>
        <dbReference type="ARBA" id="ARBA00023242"/>
    </source>
</evidence>
<dbReference type="InterPro" id="IPR049909">
    <property type="entry name" value="Rtel1_HHD"/>
</dbReference>
<comment type="subcellular location">
    <subcellularLocation>
        <location evidence="1 3">Nucleus</location>
    </subcellularLocation>
</comment>
<dbReference type="SUPFAM" id="SSF47762">
    <property type="entry name" value="PAH2 domain"/>
    <property type="match status" value="1"/>
</dbReference>
<organism evidence="4 5">
    <name type="scientific">Quercus lobata</name>
    <name type="common">Valley oak</name>
    <dbReference type="NCBI Taxonomy" id="97700"/>
    <lineage>
        <taxon>Eukaryota</taxon>
        <taxon>Viridiplantae</taxon>
        <taxon>Streptophyta</taxon>
        <taxon>Embryophyta</taxon>
        <taxon>Tracheophyta</taxon>
        <taxon>Spermatophyta</taxon>
        <taxon>Magnoliopsida</taxon>
        <taxon>eudicotyledons</taxon>
        <taxon>Gunneridae</taxon>
        <taxon>Pentapetalae</taxon>
        <taxon>rosids</taxon>
        <taxon>fabids</taxon>
        <taxon>Fagales</taxon>
        <taxon>Fagaceae</taxon>
        <taxon>Quercus</taxon>
    </lineage>
</organism>
<dbReference type="GO" id="GO:0006355">
    <property type="term" value="P:regulation of DNA-templated transcription"/>
    <property type="evidence" value="ECO:0007669"/>
    <property type="project" value="InterPro"/>
</dbReference>
<proteinExistence type="predicted"/>
<dbReference type="InParanoid" id="A0A7N2R4J4"/>
<reference evidence="4 5" key="1">
    <citation type="journal article" date="2016" name="G3 (Bethesda)">
        <title>First Draft Assembly and Annotation of the Genome of a California Endemic Oak Quercus lobata Nee (Fagaceae).</title>
        <authorList>
            <person name="Sork V.L."/>
            <person name="Fitz-Gibbon S.T."/>
            <person name="Puiu D."/>
            <person name="Crepeau M."/>
            <person name="Gugger P.F."/>
            <person name="Sherman R."/>
            <person name="Stevens K."/>
            <person name="Langley C.H."/>
            <person name="Pellegrini M."/>
            <person name="Salzberg S.L."/>
        </authorList>
    </citation>
    <scope>NUCLEOTIDE SEQUENCE [LARGE SCALE GENOMIC DNA]</scope>
    <source>
        <strain evidence="4 5">cv. SW786</strain>
    </source>
</reference>
<dbReference type="GO" id="GO:0005634">
    <property type="term" value="C:nucleus"/>
    <property type="evidence" value="ECO:0007669"/>
    <property type="project" value="UniProtKB-SubCell"/>
</dbReference>
<sequence length="190" mass="21562">MMGLLQRCKLSSSGRRTKVFNLILCPVLKEESRGSGKLIQPIYAVANAICSFTGETKEMQPEQPPEKIFTLATQMNQDSSVKALTPIRDTRLKNQGVQSNPVPSGNEESRGSTFLIQVKEKLSAEEYKKFVELMKALKSKEMKISQVLQSIVRLFSGAERLHLLERFKDYLPAKYHSLYEQHLVTNNDKL</sequence>
<evidence type="ECO:0000313" key="4">
    <source>
        <dbReference type="EnsemblPlants" id="QL05p024162:mrna"/>
    </source>
</evidence>
<dbReference type="Pfam" id="PF23116">
    <property type="entry name" value="HHD_RTEL1"/>
    <property type="match status" value="1"/>
</dbReference>
<reference evidence="4" key="2">
    <citation type="submission" date="2021-01" db="UniProtKB">
        <authorList>
            <consortium name="EnsemblPlants"/>
        </authorList>
    </citation>
    <scope>IDENTIFICATION</scope>
</reference>
<dbReference type="AlphaFoldDB" id="A0A7N2R4J4"/>
<evidence type="ECO:0000256" key="1">
    <source>
        <dbReference type="ARBA" id="ARBA00004123"/>
    </source>
</evidence>
<protein>
    <submittedName>
        <fullName evidence="4">Uncharacterized protein</fullName>
    </submittedName>
</protein>
<dbReference type="EnsemblPlants" id="QL05p024162:mrna">
    <property type="protein sequence ID" value="QL05p024162:mrna"/>
    <property type="gene ID" value="QL05p024162"/>
</dbReference>
<keyword evidence="5" id="KW-1185">Reference proteome</keyword>
<evidence type="ECO:0000256" key="3">
    <source>
        <dbReference type="PROSITE-ProRule" id="PRU00810"/>
    </source>
</evidence>